<evidence type="ECO:0000313" key="3">
    <source>
        <dbReference type="EMBL" id="TFW00397.1"/>
    </source>
</evidence>
<organism evidence="3 4">
    <name type="scientific">Orlajensenia leifsoniae</name>
    <dbReference type="NCBI Taxonomy" id="2561933"/>
    <lineage>
        <taxon>Bacteria</taxon>
        <taxon>Bacillati</taxon>
        <taxon>Actinomycetota</taxon>
        <taxon>Actinomycetes</taxon>
        <taxon>Micrococcales</taxon>
        <taxon>Microbacteriaceae</taxon>
        <taxon>Orlajensenia</taxon>
    </lineage>
</organism>
<feature type="transmembrane region" description="Helical" evidence="1">
    <location>
        <begin position="309"/>
        <end position="328"/>
    </location>
</feature>
<keyword evidence="1" id="KW-0472">Membrane</keyword>
<dbReference type="Pfam" id="PF01757">
    <property type="entry name" value="Acyl_transf_3"/>
    <property type="match status" value="1"/>
</dbReference>
<feature type="transmembrane region" description="Helical" evidence="1">
    <location>
        <begin position="43"/>
        <end position="64"/>
    </location>
</feature>
<feature type="transmembrane region" description="Helical" evidence="1">
    <location>
        <begin position="153"/>
        <end position="172"/>
    </location>
</feature>
<feature type="transmembrane region" description="Helical" evidence="1">
    <location>
        <begin position="253"/>
        <end position="271"/>
    </location>
</feature>
<feature type="transmembrane region" description="Helical" evidence="1">
    <location>
        <begin position="179"/>
        <end position="197"/>
    </location>
</feature>
<feature type="domain" description="Acyltransferase 3" evidence="2">
    <location>
        <begin position="13"/>
        <end position="324"/>
    </location>
</feature>
<accession>A0A4Y9RBL3</accession>
<dbReference type="GO" id="GO:0000271">
    <property type="term" value="P:polysaccharide biosynthetic process"/>
    <property type="evidence" value="ECO:0007669"/>
    <property type="project" value="TreeGrafter"/>
</dbReference>
<dbReference type="GO" id="GO:0016747">
    <property type="term" value="F:acyltransferase activity, transferring groups other than amino-acyl groups"/>
    <property type="evidence" value="ECO:0007669"/>
    <property type="project" value="InterPro"/>
</dbReference>
<dbReference type="Proteomes" id="UP000298127">
    <property type="component" value="Unassembled WGS sequence"/>
</dbReference>
<evidence type="ECO:0000313" key="4">
    <source>
        <dbReference type="Proteomes" id="UP000298127"/>
    </source>
</evidence>
<sequence length="344" mass="38221">MTIAARFDPRANGLNAVRLLLASGVIIWHAFPLTGQDIPDGPLRQLLAFIWVDGFFAASGFLIVSSWMRRPNWWAFLSARLLRILPAFYTCLIVTAFAIAPLAIWLSNSVFPPGFWADGVGYVLKNSSLRIFQYDIAGTPLGVPDEGVWNGSIWTLWWEFLCYLGVLLLGVTGLLKRTWVLPVVFALCVIGVLSTSYGPIDNFYVYAAARFGIMFIAGGLIFRFRDRIRASWILVALAMVVVVASAWLPDYRVVAALPLAYAVITTGALLRQRIFWLRNDVSYGIYVYAFPIQQTLVLLGAAVWGIPAFILLSIVLTIPFAVASWVFVERPALRLRKRAQGVAA</sequence>
<feature type="transmembrane region" description="Helical" evidence="1">
    <location>
        <begin position="203"/>
        <end position="222"/>
    </location>
</feature>
<feature type="transmembrane region" description="Helical" evidence="1">
    <location>
        <begin position="84"/>
        <end position="106"/>
    </location>
</feature>
<feature type="transmembrane region" description="Helical" evidence="1">
    <location>
        <begin position="12"/>
        <end position="31"/>
    </location>
</feature>
<comment type="caution">
    <text evidence="3">The sequence shown here is derived from an EMBL/GenBank/DDBJ whole genome shotgun (WGS) entry which is preliminary data.</text>
</comment>
<dbReference type="EMBL" id="SPQZ01000001">
    <property type="protein sequence ID" value="TFW00397.1"/>
    <property type="molecule type" value="Genomic_DNA"/>
</dbReference>
<feature type="transmembrane region" description="Helical" evidence="1">
    <location>
        <begin position="283"/>
        <end position="303"/>
    </location>
</feature>
<feature type="transmembrane region" description="Helical" evidence="1">
    <location>
        <begin position="229"/>
        <end position="247"/>
    </location>
</feature>
<keyword evidence="3" id="KW-0808">Transferase</keyword>
<gene>
    <name evidence="3" type="ORF">E4M00_03360</name>
</gene>
<dbReference type="InterPro" id="IPR002656">
    <property type="entry name" value="Acyl_transf_3_dom"/>
</dbReference>
<dbReference type="GO" id="GO:0016020">
    <property type="term" value="C:membrane"/>
    <property type="evidence" value="ECO:0007669"/>
    <property type="project" value="TreeGrafter"/>
</dbReference>
<evidence type="ECO:0000259" key="2">
    <source>
        <dbReference type="Pfam" id="PF01757"/>
    </source>
</evidence>
<protein>
    <submittedName>
        <fullName evidence="3">Acyltransferase</fullName>
    </submittedName>
</protein>
<proteinExistence type="predicted"/>
<keyword evidence="1" id="KW-0812">Transmembrane</keyword>
<keyword evidence="1" id="KW-1133">Transmembrane helix</keyword>
<dbReference type="AlphaFoldDB" id="A0A4Y9RBL3"/>
<reference evidence="3 4" key="1">
    <citation type="journal article" date="2018" name="J. Microbiol.">
        <title>Leifsonia flava sp. nov., a novel actinobacterium isolated from the rhizosphere of Aquilegia viridiflora.</title>
        <authorList>
            <person name="Cai Y."/>
            <person name="Tao W.Z."/>
            <person name="Ma Y.J."/>
            <person name="Cheng J."/>
            <person name="Zhang M.Y."/>
            <person name="Zhang Y.X."/>
        </authorList>
    </citation>
    <scope>NUCLEOTIDE SEQUENCE [LARGE SCALE GENOMIC DNA]</scope>
    <source>
        <strain evidence="3 4">SYP-B2174</strain>
    </source>
</reference>
<dbReference type="InterPro" id="IPR050879">
    <property type="entry name" value="Acyltransferase_3"/>
</dbReference>
<evidence type="ECO:0000256" key="1">
    <source>
        <dbReference type="SAM" id="Phobius"/>
    </source>
</evidence>
<name>A0A4Y9RBL3_9MICO</name>
<dbReference type="PANTHER" id="PTHR23028">
    <property type="entry name" value="ACETYLTRANSFERASE"/>
    <property type="match status" value="1"/>
</dbReference>
<keyword evidence="4" id="KW-1185">Reference proteome</keyword>
<dbReference type="PANTHER" id="PTHR23028:SF53">
    <property type="entry name" value="ACYL_TRANSF_3 DOMAIN-CONTAINING PROTEIN"/>
    <property type="match status" value="1"/>
</dbReference>
<keyword evidence="3" id="KW-0012">Acyltransferase</keyword>